<accession>A0ACB7TL66</accession>
<reference evidence="1" key="1">
    <citation type="submission" date="2020-05" db="EMBL/GenBank/DDBJ databases">
        <title>Large-scale comparative analyses of tick genomes elucidate their genetic diversity and vector capacities.</title>
        <authorList>
            <person name="Jia N."/>
            <person name="Wang J."/>
            <person name="Shi W."/>
            <person name="Du L."/>
            <person name="Sun Y."/>
            <person name="Zhan W."/>
            <person name="Jiang J."/>
            <person name="Wang Q."/>
            <person name="Zhang B."/>
            <person name="Ji P."/>
            <person name="Sakyi L.B."/>
            <person name="Cui X."/>
            <person name="Yuan T."/>
            <person name="Jiang B."/>
            <person name="Yang W."/>
            <person name="Lam T.T.-Y."/>
            <person name="Chang Q."/>
            <person name="Ding S."/>
            <person name="Wang X."/>
            <person name="Zhu J."/>
            <person name="Ruan X."/>
            <person name="Zhao L."/>
            <person name="Wei J."/>
            <person name="Que T."/>
            <person name="Du C."/>
            <person name="Cheng J."/>
            <person name="Dai P."/>
            <person name="Han X."/>
            <person name="Huang E."/>
            <person name="Gao Y."/>
            <person name="Liu J."/>
            <person name="Shao H."/>
            <person name="Ye R."/>
            <person name="Li L."/>
            <person name="Wei W."/>
            <person name="Wang X."/>
            <person name="Wang C."/>
            <person name="Yang T."/>
            <person name="Huo Q."/>
            <person name="Li W."/>
            <person name="Guo W."/>
            <person name="Chen H."/>
            <person name="Zhou L."/>
            <person name="Ni X."/>
            <person name="Tian J."/>
            <person name="Zhou Y."/>
            <person name="Sheng Y."/>
            <person name="Liu T."/>
            <person name="Pan Y."/>
            <person name="Xia L."/>
            <person name="Li J."/>
            <person name="Zhao F."/>
            <person name="Cao W."/>
        </authorList>
    </citation>
    <scope>NUCLEOTIDE SEQUENCE</scope>
    <source>
        <strain evidence="1">Hyas-2018</strain>
    </source>
</reference>
<gene>
    <name evidence="1" type="ORF">HPB50_019738</name>
</gene>
<proteinExistence type="predicted"/>
<evidence type="ECO:0000313" key="2">
    <source>
        <dbReference type="Proteomes" id="UP000821845"/>
    </source>
</evidence>
<protein>
    <submittedName>
        <fullName evidence="1">Uncharacterized protein</fullName>
    </submittedName>
</protein>
<evidence type="ECO:0000313" key="1">
    <source>
        <dbReference type="EMBL" id="KAH6947550.1"/>
    </source>
</evidence>
<keyword evidence="2" id="KW-1185">Reference proteome</keyword>
<dbReference type="Proteomes" id="UP000821845">
    <property type="component" value="Chromosome 1"/>
</dbReference>
<dbReference type="EMBL" id="CM023481">
    <property type="protein sequence ID" value="KAH6947550.1"/>
    <property type="molecule type" value="Genomic_DNA"/>
</dbReference>
<sequence>MRTRFPGQDKKKEYVPATACDPRFKNLFCAETFQETRLLEPARTELQLPPEEKSSDCAEASTSTAHKERVNTIWDSIGKLVASSERRHSAKTASIEKFRRHLREPTCSKDQDPLVFWKERGKQHFPGMHKMAMQYMGIPVMSVPSEKLFSMAGNIVTARREKLTPDHVQQLLFLA</sequence>
<name>A0ACB7TL66_HYAAI</name>
<organism evidence="1 2">
    <name type="scientific">Hyalomma asiaticum</name>
    <name type="common">Tick</name>
    <dbReference type="NCBI Taxonomy" id="266040"/>
    <lineage>
        <taxon>Eukaryota</taxon>
        <taxon>Metazoa</taxon>
        <taxon>Ecdysozoa</taxon>
        <taxon>Arthropoda</taxon>
        <taxon>Chelicerata</taxon>
        <taxon>Arachnida</taxon>
        <taxon>Acari</taxon>
        <taxon>Parasitiformes</taxon>
        <taxon>Ixodida</taxon>
        <taxon>Ixodoidea</taxon>
        <taxon>Ixodidae</taxon>
        <taxon>Hyalomminae</taxon>
        <taxon>Hyalomma</taxon>
    </lineage>
</organism>
<comment type="caution">
    <text evidence="1">The sequence shown here is derived from an EMBL/GenBank/DDBJ whole genome shotgun (WGS) entry which is preliminary data.</text>
</comment>